<evidence type="ECO:0000256" key="1">
    <source>
        <dbReference type="ARBA" id="ARBA00023110"/>
    </source>
</evidence>
<keyword evidence="6" id="KW-1185">Reference proteome</keyword>
<dbReference type="GO" id="GO:0003755">
    <property type="term" value="F:peptidyl-prolyl cis-trans isomerase activity"/>
    <property type="evidence" value="ECO:0007669"/>
    <property type="project" value="UniProtKB-UniRule"/>
</dbReference>
<evidence type="ECO:0000313" key="5">
    <source>
        <dbReference type="EMBL" id="GGC95894.1"/>
    </source>
</evidence>
<dbReference type="RefSeq" id="WP_268235721.1">
    <property type="nucleotide sequence ID" value="NZ_BMGH01000001.1"/>
</dbReference>
<dbReference type="Pfam" id="PF00160">
    <property type="entry name" value="Pro_isomerase"/>
    <property type="match status" value="1"/>
</dbReference>
<dbReference type="InterPro" id="IPR029000">
    <property type="entry name" value="Cyclophilin-like_dom_sf"/>
</dbReference>
<dbReference type="EMBL" id="BMGH01000001">
    <property type="protein sequence ID" value="GGC95894.1"/>
    <property type="molecule type" value="Genomic_DNA"/>
</dbReference>
<sequence length="209" mass="23107">MIGKLVRSIIAVLSMFLVLPASAQDLPQGWEGDDIVYARIQTSMGDIDLALNRTKAPVTVENFFAYATKGYYDRTIFHRVVAGRLIQGGGYSRTLLERPTMDPIENEAANGLDNERGTIAMARYTEPHSATNQWYINLRHNEELDHEGEALMLDWGYAVFGQVVAGMEVVDAIGMVETTAQGQFDEDVPAEPVIIERVDEIAAEEVGAE</sequence>
<accession>A0A8J2Y2W9</accession>
<comment type="function">
    <text evidence="3">PPIases accelerate the folding of proteins. It catalyzes the cis-trans isomerization of proline imidic peptide bonds in oligopeptides.</text>
</comment>
<protein>
    <recommendedName>
        <fullName evidence="3">Peptidyl-prolyl cis-trans isomerase</fullName>
        <shortName evidence="3">PPIase</shortName>
        <ecNumber evidence="3">5.2.1.8</ecNumber>
    </recommendedName>
</protein>
<keyword evidence="2 3" id="KW-0413">Isomerase</keyword>
<evidence type="ECO:0000256" key="3">
    <source>
        <dbReference type="RuleBase" id="RU363019"/>
    </source>
</evidence>
<dbReference type="AlphaFoldDB" id="A0A8J2Y2W9"/>
<reference evidence="5" key="2">
    <citation type="submission" date="2020-09" db="EMBL/GenBank/DDBJ databases">
        <authorList>
            <person name="Sun Q."/>
            <person name="Zhou Y."/>
        </authorList>
    </citation>
    <scope>NUCLEOTIDE SEQUENCE</scope>
    <source>
        <strain evidence="5">CGMCC 1.12921</strain>
    </source>
</reference>
<evidence type="ECO:0000259" key="4">
    <source>
        <dbReference type="PROSITE" id="PS50072"/>
    </source>
</evidence>
<keyword evidence="1 3" id="KW-0697">Rotamase</keyword>
<name>A0A8J2Y2W9_9PROT</name>
<dbReference type="PRINTS" id="PR00153">
    <property type="entry name" value="CSAPPISMRASE"/>
</dbReference>
<dbReference type="CDD" id="cd01920">
    <property type="entry name" value="cyclophilin_EcCYP_like"/>
    <property type="match status" value="1"/>
</dbReference>
<dbReference type="Gene3D" id="2.40.100.10">
    <property type="entry name" value="Cyclophilin-like"/>
    <property type="match status" value="1"/>
</dbReference>
<dbReference type="InterPro" id="IPR044665">
    <property type="entry name" value="E_coli_cyclophilin_A-like"/>
</dbReference>
<dbReference type="PROSITE" id="PS50072">
    <property type="entry name" value="CSA_PPIASE_2"/>
    <property type="match status" value="1"/>
</dbReference>
<keyword evidence="3" id="KW-0732">Signal</keyword>
<feature type="domain" description="PPIase cyclophilin-type" evidence="4">
    <location>
        <begin position="41"/>
        <end position="200"/>
    </location>
</feature>
<organism evidence="5 6">
    <name type="scientific">Aquisalinus flavus</name>
    <dbReference type="NCBI Taxonomy" id="1526572"/>
    <lineage>
        <taxon>Bacteria</taxon>
        <taxon>Pseudomonadati</taxon>
        <taxon>Pseudomonadota</taxon>
        <taxon>Alphaproteobacteria</taxon>
        <taxon>Parvularculales</taxon>
        <taxon>Parvularculaceae</taxon>
        <taxon>Aquisalinus</taxon>
    </lineage>
</organism>
<dbReference type="InterPro" id="IPR002130">
    <property type="entry name" value="Cyclophilin-type_PPIase_dom"/>
</dbReference>
<dbReference type="SUPFAM" id="SSF50891">
    <property type="entry name" value="Cyclophilin-like"/>
    <property type="match status" value="1"/>
</dbReference>
<dbReference type="PANTHER" id="PTHR43246">
    <property type="entry name" value="PEPTIDYL-PROLYL CIS-TRANS ISOMERASE CYP38, CHLOROPLASTIC"/>
    <property type="match status" value="1"/>
</dbReference>
<comment type="catalytic activity">
    <reaction evidence="3">
        <text>[protein]-peptidylproline (omega=180) = [protein]-peptidylproline (omega=0)</text>
        <dbReference type="Rhea" id="RHEA:16237"/>
        <dbReference type="Rhea" id="RHEA-COMP:10747"/>
        <dbReference type="Rhea" id="RHEA-COMP:10748"/>
        <dbReference type="ChEBI" id="CHEBI:83833"/>
        <dbReference type="ChEBI" id="CHEBI:83834"/>
        <dbReference type="EC" id="5.2.1.8"/>
    </reaction>
</comment>
<comment type="similarity">
    <text evidence="3">Belongs to the cyclophilin-type PPIase family.</text>
</comment>
<feature type="chain" id="PRO_5035338752" description="Peptidyl-prolyl cis-trans isomerase" evidence="3">
    <location>
        <begin position="24"/>
        <end position="209"/>
    </location>
</feature>
<feature type="signal peptide" evidence="3">
    <location>
        <begin position="1"/>
        <end position="23"/>
    </location>
</feature>
<comment type="caution">
    <text evidence="5">The sequence shown here is derived from an EMBL/GenBank/DDBJ whole genome shotgun (WGS) entry which is preliminary data.</text>
</comment>
<gene>
    <name evidence="5" type="ORF">GCM10011342_00860</name>
</gene>
<evidence type="ECO:0000256" key="2">
    <source>
        <dbReference type="ARBA" id="ARBA00023235"/>
    </source>
</evidence>
<evidence type="ECO:0000313" key="6">
    <source>
        <dbReference type="Proteomes" id="UP000613582"/>
    </source>
</evidence>
<proteinExistence type="inferred from homology"/>
<reference evidence="5" key="1">
    <citation type="journal article" date="2014" name="Int. J. Syst. Evol. Microbiol.">
        <title>Complete genome sequence of Corynebacterium casei LMG S-19264T (=DSM 44701T), isolated from a smear-ripened cheese.</title>
        <authorList>
            <consortium name="US DOE Joint Genome Institute (JGI-PGF)"/>
            <person name="Walter F."/>
            <person name="Albersmeier A."/>
            <person name="Kalinowski J."/>
            <person name="Ruckert C."/>
        </authorList>
    </citation>
    <scope>NUCLEOTIDE SEQUENCE</scope>
    <source>
        <strain evidence="5">CGMCC 1.12921</strain>
    </source>
</reference>
<dbReference type="Proteomes" id="UP000613582">
    <property type="component" value="Unassembled WGS sequence"/>
</dbReference>
<dbReference type="EC" id="5.2.1.8" evidence="3"/>